<dbReference type="GO" id="GO:0016787">
    <property type="term" value="F:hydrolase activity"/>
    <property type="evidence" value="ECO:0007669"/>
    <property type="project" value="UniProtKB-KW"/>
</dbReference>
<keyword evidence="5" id="KW-1185">Reference proteome</keyword>
<dbReference type="Proteomes" id="UP001183226">
    <property type="component" value="Unassembled WGS sequence"/>
</dbReference>
<organism evidence="4 5">
    <name type="scientific">Streptomonospora wellingtoniae</name>
    <dbReference type="NCBI Taxonomy" id="3075544"/>
    <lineage>
        <taxon>Bacteria</taxon>
        <taxon>Bacillati</taxon>
        <taxon>Actinomycetota</taxon>
        <taxon>Actinomycetes</taxon>
        <taxon>Streptosporangiales</taxon>
        <taxon>Nocardiopsidaceae</taxon>
        <taxon>Streptomonospora</taxon>
    </lineage>
</organism>
<comment type="caution">
    <text evidence="4">The sequence shown here is derived from an EMBL/GenBank/DDBJ whole genome shotgun (WGS) entry which is preliminary data.</text>
</comment>
<evidence type="ECO:0000313" key="4">
    <source>
        <dbReference type="EMBL" id="MDT0300746.1"/>
    </source>
</evidence>
<dbReference type="PANTHER" id="PTHR31793">
    <property type="entry name" value="4-HYDROXYBENZOYL-COA THIOESTERASE FAMILY MEMBER"/>
    <property type="match status" value="1"/>
</dbReference>
<evidence type="ECO:0000313" key="5">
    <source>
        <dbReference type="Proteomes" id="UP001183226"/>
    </source>
</evidence>
<proteinExistence type="inferred from homology"/>
<dbReference type="PANTHER" id="PTHR31793:SF27">
    <property type="entry name" value="NOVEL THIOESTERASE SUPERFAMILY DOMAIN AND SAPOSIN A-TYPE DOMAIN CONTAINING PROTEIN (0610012H03RIK)"/>
    <property type="match status" value="1"/>
</dbReference>
<evidence type="ECO:0000256" key="3">
    <source>
        <dbReference type="SAM" id="MobiDB-lite"/>
    </source>
</evidence>
<dbReference type="EC" id="3.1.2.-" evidence="4"/>
<comment type="similarity">
    <text evidence="1">Belongs to the 4-hydroxybenzoyl-CoA thioesterase family.</text>
</comment>
<gene>
    <name evidence="4" type="ORF">RM446_01295</name>
</gene>
<dbReference type="SUPFAM" id="SSF54637">
    <property type="entry name" value="Thioesterase/thiol ester dehydrase-isomerase"/>
    <property type="match status" value="1"/>
</dbReference>
<feature type="region of interest" description="Disordered" evidence="3">
    <location>
        <begin position="1"/>
        <end position="21"/>
    </location>
</feature>
<dbReference type="InterPro" id="IPR050563">
    <property type="entry name" value="4-hydroxybenzoyl-CoA_TE"/>
</dbReference>
<dbReference type="Gene3D" id="3.10.129.10">
    <property type="entry name" value="Hotdog Thioesterase"/>
    <property type="match status" value="1"/>
</dbReference>
<dbReference type="Pfam" id="PF13279">
    <property type="entry name" value="4HBT_2"/>
    <property type="match status" value="1"/>
</dbReference>
<feature type="compositionally biased region" description="Basic and acidic residues" evidence="3">
    <location>
        <begin position="150"/>
        <end position="165"/>
    </location>
</feature>
<dbReference type="InterPro" id="IPR029069">
    <property type="entry name" value="HotDog_dom_sf"/>
</dbReference>
<dbReference type="RefSeq" id="WP_311543170.1">
    <property type="nucleotide sequence ID" value="NZ_JAVREK010000001.1"/>
</dbReference>
<keyword evidence="2 4" id="KW-0378">Hydrolase</keyword>
<evidence type="ECO:0000256" key="1">
    <source>
        <dbReference type="ARBA" id="ARBA00005953"/>
    </source>
</evidence>
<dbReference type="EMBL" id="JAVREK010000001">
    <property type="protein sequence ID" value="MDT0300746.1"/>
    <property type="molecule type" value="Genomic_DNA"/>
</dbReference>
<accession>A0ABU2KNE4</accession>
<name>A0ABU2KNE4_9ACTN</name>
<dbReference type="CDD" id="cd00586">
    <property type="entry name" value="4HBT"/>
    <property type="match status" value="1"/>
</dbReference>
<evidence type="ECO:0000256" key="2">
    <source>
        <dbReference type="ARBA" id="ARBA00022801"/>
    </source>
</evidence>
<sequence length="174" mass="18810">MDTADDAAGAGTGAGGGAEPEYAHWTQIPTRWADNDAYGHMNNTVHYEFMDTAINTWLIEQGGLDYRGGEVIGLCVESQCSYSAEIGFPEVLAVGLAVVRLGTSSVHYRVGLFRGDRRSKVAEGRFVHVFVDRRTRRPVPVEGRLRAALKELERPGGPERAERAESPAVPGGPA</sequence>
<feature type="region of interest" description="Disordered" evidence="3">
    <location>
        <begin position="150"/>
        <end position="174"/>
    </location>
</feature>
<reference evidence="5" key="1">
    <citation type="submission" date="2023-07" db="EMBL/GenBank/DDBJ databases">
        <title>30 novel species of actinomycetes from the DSMZ collection.</title>
        <authorList>
            <person name="Nouioui I."/>
        </authorList>
    </citation>
    <scope>NUCLEOTIDE SEQUENCE [LARGE SCALE GENOMIC DNA]</scope>
    <source>
        <strain evidence="5">DSM 45055</strain>
    </source>
</reference>
<protein>
    <submittedName>
        <fullName evidence="4">Thioesterase family protein</fullName>
        <ecNumber evidence="4">3.1.2.-</ecNumber>
    </submittedName>
</protein>